<comment type="caution">
    <text evidence="1">The sequence shown here is derived from an EMBL/GenBank/DDBJ whole genome shotgun (WGS) entry which is preliminary data.</text>
</comment>
<keyword evidence="2" id="KW-1185">Reference proteome</keyword>
<organism evidence="1 2">
    <name type="scientific">Paraburkholderia denitrificans</name>
    <dbReference type="NCBI Taxonomy" id="694025"/>
    <lineage>
        <taxon>Bacteria</taxon>
        <taxon>Pseudomonadati</taxon>
        <taxon>Pseudomonadota</taxon>
        <taxon>Betaproteobacteria</taxon>
        <taxon>Burkholderiales</taxon>
        <taxon>Burkholderiaceae</taxon>
        <taxon>Paraburkholderia</taxon>
    </lineage>
</organism>
<evidence type="ECO:0000313" key="1">
    <source>
        <dbReference type="EMBL" id="MFC5427956.1"/>
    </source>
</evidence>
<name>A0ABW0J4L7_9BURK</name>
<dbReference type="EMBL" id="JBHSMP010000007">
    <property type="protein sequence ID" value="MFC5427956.1"/>
    <property type="molecule type" value="Genomic_DNA"/>
</dbReference>
<proteinExistence type="predicted"/>
<gene>
    <name evidence="1" type="ORF">ACFPTO_03900</name>
</gene>
<sequence>MTDIELKPGTKVRERDKRQVMTVKGQAGLGAVAHRFGSSKRCPQGGV</sequence>
<protein>
    <submittedName>
        <fullName evidence="1">Uncharacterized protein</fullName>
    </submittedName>
</protein>
<dbReference type="Proteomes" id="UP001596103">
    <property type="component" value="Unassembled WGS sequence"/>
</dbReference>
<accession>A0ABW0J4L7</accession>
<dbReference type="RefSeq" id="WP_377709602.1">
    <property type="nucleotide sequence ID" value="NZ_JBHSMP010000007.1"/>
</dbReference>
<evidence type="ECO:0000313" key="2">
    <source>
        <dbReference type="Proteomes" id="UP001596103"/>
    </source>
</evidence>
<reference evidence="2" key="1">
    <citation type="journal article" date="2019" name="Int. J. Syst. Evol. Microbiol.">
        <title>The Global Catalogue of Microorganisms (GCM) 10K type strain sequencing project: providing services to taxonomists for standard genome sequencing and annotation.</title>
        <authorList>
            <consortium name="The Broad Institute Genomics Platform"/>
            <consortium name="The Broad Institute Genome Sequencing Center for Infectious Disease"/>
            <person name="Wu L."/>
            <person name="Ma J."/>
        </authorList>
    </citation>
    <scope>NUCLEOTIDE SEQUENCE [LARGE SCALE GENOMIC DNA]</scope>
    <source>
        <strain evidence="2">CCUG 56042</strain>
    </source>
</reference>